<reference evidence="4" key="1">
    <citation type="submission" date="2016-06" db="EMBL/GenBank/DDBJ databases">
        <authorList>
            <person name="Varghese N."/>
            <person name="Submissions Spin"/>
        </authorList>
    </citation>
    <scope>NUCLEOTIDE SEQUENCE [LARGE SCALE GENOMIC DNA]</scope>
    <source>
        <strain evidence="4">DSM 43903</strain>
    </source>
</reference>
<accession>A0A1C6UEX0</accession>
<evidence type="ECO:0000259" key="2">
    <source>
        <dbReference type="PROSITE" id="PS51746"/>
    </source>
</evidence>
<keyword evidence="1" id="KW-0378">Hydrolase</keyword>
<dbReference type="Gene3D" id="3.60.40.10">
    <property type="entry name" value="PPM-type phosphatase domain"/>
    <property type="match status" value="1"/>
</dbReference>
<dbReference type="STRING" id="47855.GA0070606_1980"/>
<feature type="domain" description="PPM-type phosphatase" evidence="2">
    <location>
        <begin position="196"/>
        <end position="410"/>
    </location>
</feature>
<organism evidence="3 4">
    <name type="scientific">Micromonospora citrea</name>
    <dbReference type="NCBI Taxonomy" id="47855"/>
    <lineage>
        <taxon>Bacteria</taxon>
        <taxon>Bacillati</taxon>
        <taxon>Actinomycetota</taxon>
        <taxon>Actinomycetes</taxon>
        <taxon>Micromonosporales</taxon>
        <taxon>Micromonosporaceae</taxon>
        <taxon>Micromonospora</taxon>
    </lineage>
</organism>
<dbReference type="Proteomes" id="UP000199001">
    <property type="component" value="Unassembled WGS sequence"/>
</dbReference>
<protein>
    <submittedName>
        <fullName evidence="3">Stage II sporulation protein E (SpoIIE)</fullName>
    </submittedName>
</protein>
<dbReference type="SMART" id="SM00331">
    <property type="entry name" value="PP2C_SIG"/>
    <property type="match status" value="1"/>
</dbReference>
<dbReference type="GO" id="GO:0016791">
    <property type="term" value="F:phosphatase activity"/>
    <property type="evidence" value="ECO:0007669"/>
    <property type="project" value="TreeGrafter"/>
</dbReference>
<evidence type="ECO:0000313" key="3">
    <source>
        <dbReference type="EMBL" id="SCL52586.1"/>
    </source>
</evidence>
<proteinExistence type="predicted"/>
<dbReference type="PROSITE" id="PS51746">
    <property type="entry name" value="PPM_2"/>
    <property type="match status" value="1"/>
</dbReference>
<keyword evidence="4" id="KW-1185">Reference proteome</keyword>
<dbReference type="Pfam" id="PF07228">
    <property type="entry name" value="SpoIIE"/>
    <property type="match status" value="1"/>
</dbReference>
<sequence>MAHPVRAGRLWRAGAGYATGMTAIEPWHRALADLLSLSHRLPPDQLPVAVNDALRPLGAAVTVYLVDAEQRDLRPLPERGRPTPDPLPIDSSLAGRAFTQVEVHAGQGPPPRLWVPVVDGTDRLGLLEVFPPAGTDLADEGVRDGCRLVSGMVGHLVTSKGTHGDTLHRTRRSRPMGVSAELLWQLLPPLTFAAWDTTVSALLEPCYEVGGDAFDYAVDGGVVALAILDGVGHGLPAVLTTSVALAALRAARRTGSDLPGLVRAVDAAIAAQWRDARFVTAVLAEFDTDTGLLRYVNAGHPPPVLLRRGRAVQALDGGRRLPLGLPDDRVDVAETRLEPGDRLLLHTDGVTEARDPAGEMFGLPRLADLAERHIGSGLPAPEILRRLSHAVVGHQAGPHQDDATLMLLEWSAAAAARTQP</sequence>
<dbReference type="InterPro" id="IPR052016">
    <property type="entry name" value="Bact_Sigma-Reg"/>
</dbReference>
<dbReference type="PANTHER" id="PTHR43156:SF2">
    <property type="entry name" value="STAGE II SPORULATION PROTEIN E"/>
    <property type="match status" value="1"/>
</dbReference>
<dbReference type="EMBL" id="FMHZ01000002">
    <property type="protein sequence ID" value="SCL52586.1"/>
    <property type="molecule type" value="Genomic_DNA"/>
</dbReference>
<dbReference type="InterPro" id="IPR001932">
    <property type="entry name" value="PPM-type_phosphatase-like_dom"/>
</dbReference>
<evidence type="ECO:0000256" key="1">
    <source>
        <dbReference type="ARBA" id="ARBA00022801"/>
    </source>
</evidence>
<dbReference type="InterPro" id="IPR036457">
    <property type="entry name" value="PPM-type-like_dom_sf"/>
</dbReference>
<dbReference type="SUPFAM" id="SSF81606">
    <property type="entry name" value="PP2C-like"/>
    <property type="match status" value="1"/>
</dbReference>
<dbReference type="PANTHER" id="PTHR43156">
    <property type="entry name" value="STAGE II SPORULATION PROTEIN E-RELATED"/>
    <property type="match status" value="1"/>
</dbReference>
<evidence type="ECO:0000313" key="4">
    <source>
        <dbReference type="Proteomes" id="UP000199001"/>
    </source>
</evidence>
<gene>
    <name evidence="3" type="ORF">GA0070606_1980</name>
</gene>
<dbReference type="AlphaFoldDB" id="A0A1C6UEX0"/>
<name>A0A1C6UEX0_9ACTN</name>